<sequence length="242" mass="27258">MEGRPLAPRFGASVQLNSAILAQTVTYPLDDDDAPRDRLQRRRLAVMNGGQTRGEDLNCRDTSLRLLSSALRCCSSFEHRRQCSKRDKFMFNGGSDDDEKKLSTMNERTDGGRRKKGGLKLCRMEPPHDGGTSGRRSSVSDDRSAFRRSEARLSRSCRLRNGAIRVSGVAGRPSLDHTTARRRADPLKLRRPLEQTMMWFLPRAAAEIDIDGNDSWGDVKSSPLEETMRTIENQPTTRNAHR</sequence>
<evidence type="ECO:0000313" key="3">
    <source>
        <dbReference type="Proteomes" id="UP000270296"/>
    </source>
</evidence>
<feature type="region of interest" description="Disordered" evidence="1">
    <location>
        <begin position="215"/>
        <end position="242"/>
    </location>
</feature>
<accession>A0A183IF12</accession>
<dbReference type="EMBL" id="UZAM01007129">
    <property type="protein sequence ID" value="VDO96890.1"/>
    <property type="molecule type" value="Genomic_DNA"/>
</dbReference>
<gene>
    <name evidence="2" type="ORF">SBAD_LOCUS2206</name>
</gene>
<evidence type="ECO:0000313" key="4">
    <source>
        <dbReference type="WBParaSite" id="SBAD_0000230901-mRNA-1"/>
    </source>
</evidence>
<keyword evidence="3" id="KW-1185">Reference proteome</keyword>
<dbReference type="WBParaSite" id="SBAD_0000230901-mRNA-1">
    <property type="protein sequence ID" value="SBAD_0000230901-mRNA-1"/>
    <property type="gene ID" value="SBAD_0000230901"/>
</dbReference>
<reference evidence="4" key="1">
    <citation type="submission" date="2016-06" db="UniProtKB">
        <authorList>
            <consortium name="WormBaseParasite"/>
        </authorList>
    </citation>
    <scope>IDENTIFICATION</scope>
</reference>
<proteinExistence type="predicted"/>
<evidence type="ECO:0000313" key="2">
    <source>
        <dbReference type="EMBL" id="VDO96890.1"/>
    </source>
</evidence>
<organism evidence="4">
    <name type="scientific">Soboliphyme baturini</name>
    <dbReference type="NCBI Taxonomy" id="241478"/>
    <lineage>
        <taxon>Eukaryota</taxon>
        <taxon>Metazoa</taxon>
        <taxon>Ecdysozoa</taxon>
        <taxon>Nematoda</taxon>
        <taxon>Enoplea</taxon>
        <taxon>Dorylaimia</taxon>
        <taxon>Dioctophymatida</taxon>
        <taxon>Dioctophymatoidea</taxon>
        <taxon>Soboliphymatidae</taxon>
        <taxon>Soboliphyme</taxon>
    </lineage>
</organism>
<feature type="compositionally biased region" description="Basic and acidic residues" evidence="1">
    <location>
        <begin position="98"/>
        <end position="112"/>
    </location>
</feature>
<feature type="region of interest" description="Disordered" evidence="1">
    <location>
        <begin position="92"/>
        <end position="147"/>
    </location>
</feature>
<feature type="compositionally biased region" description="Polar residues" evidence="1">
    <location>
        <begin position="230"/>
        <end position="242"/>
    </location>
</feature>
<dbReference type="AlphaFoldDB" id="A0A183IF12"/>
<dbReference type="Proteomes" id="UP000270296">
    <property type="component" value="Unassembled WGS sequence"/>
</dbReference>
<name>A0A183IF12_9BILA</name>
<feature type="compositionally biased region" description="Basic and acidic residues" evidence="1">
    <location>
        <begin position="138"/>
        <end position="147"/>
    </location>
</feature>
<evidence type="ECO:0000256" key="1">
    <source>
        <dbReference type="SAM" id="MobiDB-lite"/>
    </source>
</evidence>
<reference evidence="2 3" key="2">
    <citation type="submission" date="2018-11" db="EMBL/GenBank/DDBJ databases">
        <authorList>
            <consortium name="Pathogen Informatics"/>
        </authorList>
    </citation>
    <scope>NUCLEOTIDE SEQUENCE [LARGE SCALE GENOMIC DNA]</scope>
</reference>
<protein>
    <submittedName>
        <fullName evidence="2 4">Uncharacterized protein</fullName>
    </submittedName>
</protein>